<dbReference type="InterPro" id="IPR019587">
    <property type="entry name" value="Polyketide_cyclase/dehydratase"/>
</dbReference>
<dbReference type="RefSeq" id="WP_126196804.1">
    <property type="nucleotide sequence ID" value="NZ_CP085954.1"/>
</dbReference>
<dbReference type="Proteomes" id="UP000271626">
    <property type="component" value="Chromosome"/>
</dbReference>
<evidence type="ECO:0000313" key="1">
    <source>
        <dbReference type="EMBL" id="VDR39742.1"/>
    </source>
</evidence>
<accession>A0A3P8LFJ4</accession>
<evidence type="ECO:0000313" key="2">
    <source>
        <dbReference type="Proteomes" id="UP000271626"/>
    </source>
</evidence>
<reference evidence="1 2" key="1">
    <citation type="submission" date="2018-12" db="EMBL/GenBank/DDBJ databases">
        <authorList>
            <consortium name="Pathogen Informatics"/>
        </authorList>
    </citation>
    <scope>NUCLEOTIDE SEQUENCE [LARGE SCALE GENOMIC DNA]</scope>
    <source>
        <strain evidence="1 2">NCTC10741</strain>
    </source>
</reference>
<dbReference type="CDD" id="cd07812">
    <property type="entry name" value="SRPBCC"/>
    <property type="match status" value="1"/>
</dbReference>
<dbReference type="EMBL" id="LR131273">
    <property type="protein sequence ID" value="VDR39742.1"/>
    <property type="molecule type" value="Genomic_DNA"/>
</dbReference>
<gene>
    <name evidence="1" type="ORF">NCTC10741_02888</name>
</gene>
<protein>
    <submittedName>
        <fullName evidence="1">Polyketide cyclase / dehydrase and lipid transport</fullName>
    </submittedName>
</protein>
<dbReference type="OrthoDB" id="4618973at2"/>
<dbReference type="AlphaFoldDB" id="A0A3P8LFJ4"/>
<organism evidence="1 2">
    <name type="scientific">Tsukamurella paurometabola</name>
    <name type="common">Corynebacterium paurometabolum</name>
    <dbReference type="NCBI Taxonomy" id="2061"/>
    <lineage>
        <taxon>Bacteria</taxon>
        <taxon>Bacillati</taxon>
        <taxon>Actinomycetota</taxon>
        <taxon>Actinomycetes</taxon>
        <taxon>Mycobacteriales</taxon>
        <taxon>Tsukamurellaceae</taxon>
        <taxon>Tsukamurella</taxon>
    </lineage>
</organism>
<dbReference type="InterPro" id="IPR023393">
    <property type="entry name" value="START-like_dom_sf"/>
</dbReference>
<dbReference type="Pfam" id="PF10604">
    <property type="entry name" value="Polyketide_cyc2"/>
    <property type="match status" value="1"/>
</dbReference>
<proteinExistence type="predicted"/>
<dbReference type="SUPFAM" id="SSF55961">
    <property type="entry name" value="Bet v1-like"/>
    <property type="match status" value="1"/>
</dbReference>
<sequence>MSDRAFAPLLERTVTIAAPPATVWEAVGDVRRMPEWSPQVVSVRLRAPAADVRLGTRFTNLNHLGELEWVTHGEVVRHEPAHAIAFRIEENYTIWSFTLESEDDGTVLTQRREAPDGISQFSLDLTESHLGGQEAFTALLLEGMERTLAGIRSAVEATDR</sequence>
<name>A0A3P8LFJ4_TSUPA</name>
<dbReference type="Gene3D" id="3.30.530.20">
    <property type="match status" value="1"/>
</dbReference>